<evidence type="ECO:0000313" key="2">
    <source>
        <dbReference type="Proteomes" id="UP000199409"/>
    </source>
</evidence>
<proteinExistence type="predicted"/>
<reference evidence="1 2" key="1">
    <citation type="submission" date="2016-10" db="EMBL/GenBank/DDBJ databases">
        <authorList>
            <person name="de Groot N.N."/>
        </authorList>
    </citation>
    <scope>NUCLEOTIDE SEQUENCE [LARGE SCALE GENOMIC DNA]</scope>
    <source>
        <strain evidence="1 2">DSM 7343</strain>
    </source>
</reference>
<dbReference type="OrthoDB" id="5391741at2"/>
<sequence>MFQIVEKDLQIKFPLMRHLHVLSCQVPNNLEKRKFVYHLADPEGNWKTICSVLDLVISGSGNLKKINFIFFPESLLPLARVPEMLDRLDNFRPNTICVIGLGPITLGDYKGLLQQFASDNQEALASVIEDLDSGAIDTLPVNCCMISAKEDDGTRRVFFEAKSHPFVGEEALDSDHYLYRGKVFPFFRCQPSCYNFMALICLDYAYRDIYQSNINVIIEKANQLFFDTRQKLNLLAVIACNPKPEHHAFGDVARGFYGEYLARSPGIDDTVTLFCNSSEDTVCPDCGPHTCYGHSSVLIHKNHKLRPIRMAEYLIDDYGGRPLGRLRFGSTTRLHYFSLPFFHELDPRSTRTPLKVHAIFRPDKDGWYRINRDELTSNPLDSIDQS</sequence>
<dbReference type="AlphaFoldDB" id="A0A1H3W2G4"/>
<name>A0A1H3W2G4_9BACT</name>
<keyword evidence="2" id="KW-1185">Reference proteome</keyword>
<dbReference type="STRING" id="37625.SAMN05660420_00434"/>
<accession>A0A1H3W2G4</accession>
<evidence type="ECO:0000313" key="1">
    <source>
        <dbReference type="EMBL" id="SDZ81236.1"/>
    </source>
</evidence>
<dbReference type="EMBL" id="FNQN01000001">
    <property type="protein sequence ID" value="SDZ81236.1"/>
    <property type="molecule type" value="Genomic_DNA"/>
</dbReference>
<dbReference type="RefSeq" id="WP_092344285.1">
    <property type="nucleotide sequence ID" value="NZ_FNQN01000001.1"/>
</dbReference>
<organism evidence="1 2">
    <name type="scientific">Desulfuromusa kysingii</name>
    <dbReference type="NCBI Taxonomy" id="37625"/>
    <lineage>
        <taxon>Bacteria</taxon>
        <taxon>Pseudomonadati</taxon>
        <taxon>Thermodesulfobacteriota</taxon>
        <taxon>Desulfuromonadia</taxon>
        <taxon>Desulfuromonadales</taxon>
        <taxon>Geopsychrobacteraceae</taxon>
        <taxon>Desulfuromusa</taxon>
    </lineage>
</organism>
<gene>
    <name evidence="1" type="ORF">SAMN05660420_00434</name>
</gene>
<dbReference type="Proteomes" id="UP000199409">
    <property type="component" value="Unassembled WGS sequence"/>
</dbReference>
<protein>
    <submittedName>
        <fullName evidence="1">Uncharacterized protein</fullName>
    </submittedName>
</protein>